<dbReference type="Proteomes" id="UP000772434">
    <property type="component" value="Unassembled WGS sequence"/>
</dbReference>
<keyword evidence="4 6" id="KW-0460">Magnesium</keyword>
<evidence type="ECO:0000256" key="1">
    <source>
        <dbReference type="ARBA" id="ARBA00001946"/>
    </source>
</evidence>
<dbReference type="SFLD" id="SFLDG01020">
    <property type="entry name" value="Terpene_Cyclase_Like_2"/>
    <property type="match status" value="1"/>
</dbReference>
<dbReference type="AlphaFoldDB" id="A0A9P5TZL8"/>
<evidence type="ECO:0000256" key="2">
    <source>
        <dbReference type="ARBA" id="ARBA00006333"/>
    </source>
</evidence>
<evidence type="ECO:0000256" key="4">
    <source>
        <dbReference type="ARBA" id="ARBA00022842"/>
    </source>
</evidence>
<dbReference type="EC" id="4.2.3.-" evidence="6"/>
<dbReference type="EMBL" id="JADNRY010000388">
    <property type="protein sequence ID" value="KAF9058392.1"/>
    <property type="molecule type" value="Genomic_DNA"/>
</dbReference>
<dbReference type="Gene3D" id="1.10.600.10">
    <property type="entry name" value="Farnesyl Diphosphate Synthase"/>
    <property type="match status" value="1"/>
</dbReference>
<sequence>MAVTQLAQQQESLPRTRLAQQTSSIPVCLPDMFALFLSGTPELNPHYEMVRQEAEAWISNECSFDPRSDRILKNTNFSYFCAIAVPDASPEELRTVCDWGNWVFPFDDKFDTGGLKDDPERAQELVNKLLAGMVENEELSTYEEDSLVRVHNSVWDRIRRASSPGIRRRFAKSMGDYCTGTVEQVRACSSGRTPSLEEMFTMRRHSSGVSPLFALVEYAHKLDLPDSVFETQSIKEIERIGIDFVLLQNDILSYCKEEREGVTHNLVATCRRSGMPAQMAFNYVGSMLISRYRDWYLALAELPSWGERIDYAVQEYIRGVANIVKANLNWSFHSGRYFGKANEDIRKTWMVTVQPQMADIKLDI</sequence>
<dbReference type="GO" id="GO:0046872">
    <property type="term" value="F:metal ion binding"/>
    <property type="evidence" value="ECO:0007669"/>
    <property type="project" value="UniProtKB-KW"/>
</dbReference>
<evidence type="ECO:0000313" key="9">
    <source>
        <dbReference type="Proteomes" id="UP000772434"/>
    </source>
</evidence>
<dbReference type="SUPFAM" id="SSF48576">
    <property type="entry name" value="Terpenoid synthases"/>
    <property type="match status" value="1"/>
</dbReference>
<dbReference type="GO" id="GO:0008299">
    <property type="term" value="P:isoprenoid biosynthetic process"/>
    <property type="evidence" value="ECO:0007669"/>
    <property type="project" value="UniProtKB-ARBA"/>
</dbReference>
<dbReference type="SFLD" id="SFLDS00005">
    <property type="entry name" value="Isoprenoid_Synthase_Type_I"/>
    <property type="match status" value="1"/>
</dbReference>
<keyword evidence="3 6" id="KW-0479">Metal-binding</keyword>
<dbReference type="InterPro" id="IPR034686">
    <property type="entry name" value="Terpene_cyclase-like_2"/>
</dbReference>
<evidence type="ECO:0000256" key="5">
    <source>
        <dbReference type="ARBA" id="ARBA00023239"/>
    </source>
</evidence>
<comment type="caution">
    <text evidence="8">The sequence shown here is derived from an EMBL/GenBank/DDBJ whole genome shotgun (WGS) entry which is preliminary data.</text>
</comment>
<evidence type="ECO:0000256" key="3">
    <source>
        <dbReference type="ARBA" id="ARBA00022723"/>
    </source>
</evidence>
<protein>
    <recommendedName>
        <fullName evidence="6">Terpene synthase</fullName>
        <ecNumber evidence="6">4.2.3.-</ecNumber>
    </recommendedName>
</protein>
<dbReference type="PANTHER" id="PTHR35201:SF4">
    <property type="entry name" value="BETA-PINACENE SYNTHASE-RELATED"/>
    <property type="match status" value="1"/>
</dbReference>
<dbReference type="InterPro" id="IPR008949">
    <property type="entry name" value="Isoprenoid_synthase_dom_sf"/>
</dbReference>
<reference evidence="8" key="1">
    <citation type="submission" date="2020-11" db="EMBL/GenBank/DDBJ databases">
        <authorList>
            <consortium name="DOE Joint Genome Institute"/>
            <person name="Ahrendt S."/>
            <person name="Riley R."/>
            <person name="Andreopoulos W."/>
            <person name="Labutti K."/>
            <person name="Pangilinan J."/>
            <person name="Ruiz-Duenas F.J."/>
            <person name="Barrasa J.M."/>
            <person name="Sanchez-Garcia M."/>
            <person name="Camarero S."/>
            <person name="Miyauchi S."/>
            <person name="Serrano A."/>
            <person name="Linde D."/>
            <person name="Babiker R."/>
            <person name="Drula E."/>
            <person name="Ayuso-Fernandez I."/>
            <person name="Pacheco R."/>
            <person name="Padilla G."/>
            <person name="Ferreira P."/>
            <person name="Barriuso J."/>
            <person name="Kellner H."/>
            <person name="Castanera R."/>
            <person name="Alfaro M."/>
            <person name="Ramirez L."/>
            <person name="Pisabarro A.G."/>
            <person name="Kuo A."/>
            <person name="Tritt A."/>
            <person name="Lipzen A."/>
            <person name="He G."/>
            <person name="Yan M."/>
            <person name="Ng V."/>
            <person name="Cullen D."/>
            <person name="Martin F."/>
            <person name="Rosso M.-N."/>
            <person name="Henrissat B."/>
            <person name="Hibbett D."/>
            <person name="Martinez A.T."/>
            <person name="Grigoriev I.V."/>
        </authorList>
    </citation>
    <scope>NUCLEOTIDE SEQUENCE</scope>
    <source>
        <strain evidence="8">AH 40177</strain>
    </source>
</reference>
<comment type="similarity">
    <text evidence="2 6">Belongs to the terpene synthase family.</text>
</comment>
<dbReference type="Pfam" id="PF19086">
    <property type="entry name" value="Terpene_syn_C_2"/>
    <property type="match status" value="1"/>
</dbReference>
<evidence type="ECO:0000313" key="7">
    <source>
        <dbReference type="EMBL" id="KAF9058392.1"/>
    </source>
</evidence>
<keyword evidence="9" id="KW-1185">Reference proteome</keyword>
<dbReference type="EMBL" id="JADNRY010000194">
    <property type="protein sequence ID" value="KAF9061650.1"/>
    <property type="molecule type" value="Genomic_DNA"/>
</dbReference>
<organism evidence="8 9">
    <name type="scientific">Rhodocollybia butyracea</name>
    <dbReference type="NCBI Taxonomy" id="206335"/>
    <lineage>
        <taxon>Eukaryota</taxon>
        <taxon>Fungi</taxon>
        <taxon>Dikarya</taxon>
        <taxon>Basidiomycota</taxon>
        <taxon>Agaricomycotina</taxon>
        <taxon>Agaricomycetes</taxon>
        <taxon>Agaricomycetidae</taxon>
        <taxon>Agaricales</taxon>
        <taxon>Marasmiineae</taxon>
        <taxon>Omphalotaceae</taxon>
        <taxon>Rhodocollybia</taxon>
    </lineage>
</organism>
<proteinExistence type="inferred from homology"/>
<accession>A0A9P5TZL8</accession>
<name>A0A9P5TZL8_9AGAR</name>
<evidence type="ECO:0000256" key="6">
    <source>
        <dbReference type="RuleBase" id="RU366034"/>
    </source>
</evidence>
<keyword evidence="5 6" id="KW-0456">Lyase</keyword>
<dbReference type="GO" id="GO:0010333">
    <property type="term" value="F:terpene synthase activity"/>
    <property type="evidence" value="ECO:0007669"/>
    <property type="project" value="InterPro"/>
</dbReference>
<comment type="cofactor">
    <cofactor evidence="1 6">
        <name>Mg(2+)</name>
        <dbReference type="ChEBI" id="CHEBI:18420"/>
    </cofactor>
</comment>
<dbReference type="OrthoDB" id="6486656at2759"/>
<evidence type="ECO:0000313" key="8">
    <source>
        <dbReference type="EMBL" id="KAF9061650.1"/>
    </source>
</evidence>
<dbReference type="PANTHER" id="PTHR35201">
    <property type="entry name" value="TERPENE SYNTHASE"/>
    <property type="match status" value="1"/>
</dbReference>
<gene>
    <name evidence="8" type="ORF">BDP27DRAFT_1234892</name>
    <name evidence="7" type="ORF">BDP27DRAFT_1241339</name>
</gene>